<dbReference type="InParanoid" id="A0A5E4G791"/>
<name>A0A5E4G791_PRUDU</name>
<dbReference type="Proteomes" id="UP000327085">
    <property type="component" value="Chromosome 1"/>
</dbReference>
<proteinExistence type="predicted"/>
<dbReference type="EMBL" id="CABIKO010000402">
    <property type="protein sequence ID" value="VVA35681.1"/>
    <property type="molecule type" value="Genomic_DNA"/>
</dbReference>
<feature type="non-terminal residue" evidence="1">
    <location>
        <position position="55"/>
    </location>
</feature>
<evidence type="ECO:0000313" key="1">
    <source>
        <dbReference type="EMBL" id="VVA35681.1"/>
    </source>
</evidence>
<evidence type="ECO:0000313" key="2">
    <source>
        <dbReference type="Proteomes" id="UP000327085"/>
    </source>
</evidence>
<organism evidence="1 2">
    <name type="scientific">Prunus dulcis</name>
    <name type="common">Almond</name>
    <name type="synonym">Amygdalus dulcis</name>
    <dbReference type="NCBI Taxonomy" id="3755"/>
    <lineage>
        <taxon>Eukaryota</taxon>
        <taxon>Viridiplantae</taxon>
        <taxon>Streptophyta</taxon>
        <taxon>Embryophyta</taxon>
        <taxon>Tracheophyta</taxon>
        <taxon>Spermatophyta</taxon>
        <taxon>Magnoliopsida</taxon>
        <taxon>eudicotyledons</taxon>
        <taxon>Gunneridae</taxon>
        <taxon>Pentapetalae</taxon>
        <taxon>rosids</taxon>
        <taxon>fabids</taxon>
        <taxon>Rosales</taxon>
        <taxon>Rosaceae</taxon>
        <taxon>Amygdaloideae</taxon>
        <taxon>Amygdaleae</taxon>
        <taxon>Prunus</taxon>
    </lineage>
</organism>
<gene>
    <name evidence="1" type="ORF">ALMOND_2B010931</name>
</gene>
<sequence>IRTYVMLRMCERRIAGRVWRHPFGHRIVKIIENNKKRERQCIPRLAGEKKYQVSH</sequence>
<protein>
    <submittedName>
        <fullName evidence="1">PREDICTED: LOC110746108</fullName>
    </submittedName>
</protein>
<reference evidence="2" key="1">
    <citation type="journal article" date="2020" name="Plant J.">
        <title>Transposons played a major role in the diversification between the closely related almond and peach genomes: results from the almond genome sequence.</title>
        <authorList>
            <person name="Alioto T."/>
            <person name="Alexiou K.G."/>
            <person name="Bardil A."/>
            <person name="Barteri F."/>
            <person name="Castanera R."/>
            <person name="Cruz F."/>
            <person name="Dhingra A."/>
            <person name="Duval H."/>
            <person name="Fernandez I Marti A."/>
            <person name="Frias L."/>
            <person name="Galan B."/>
            <person name="Garcia J.L."/>
            <person name="Howad W."/>
            <person name="Gomez-Garrido J."/>
            <person name="Gut M."/>
            <person name="Julca I."/>
            <person name="Morata J."/>
            <person name="Puigdomenech P."/>
            <person name="Ribeca P."/>
            <person name="Rubio Cabetas M.J."/>
            <person name="Vlasova A."/>
            <person name="Wirthensohn M."/>
            <person name="Garcia-Mas J."/>
            <person name="Gabaldon T."/>
            <person name="Casacuberta J.M."/>
            <person name="Arus P."/>
        </authorList>
    </citation>
    <scope>NUCLEOTIDE SEQUENCE [LARGE SCALE GENOMIC DNA]</scope>
    <source>
        <strain evidence="2">cv. Texas</strain>
    </source>
</reference>
<accession>A0A5E4G791</accession>
<dbReference type="Gramene" id="VVA35681">
    <property type="protein sequence ID" value="VVA35681"/>
    <property type="gene ID" value="Prudul26B010931"/>
</dbReference>
<feature type="non-terminal residue" evidence="1">
    <location>
        <position position="1"/>
    </location>
</feature>
<dbReference type="AlphaFoldDB" id="A0A5E4G791"/>